<dbReference type="Proteomes" id="UP000324222">
    <property type="component" value="Unassembled WGS sequence"/>
</dbReference>
<protein>
    <submittedName>
        <fullName evidence="1">Uncharacterized protein</fullName>
    </submittedName>
</protein>
<dbReference type="AlphaFoldDB" id="A0A5B7CTM3"/>
<comment type="caution">
    <text evidence="1">The sequence shown here is derived from an EMBL/GenBank/DDBJ whole genome shotgun (WGS) entry which is preliminary data.</text>
</comment>
<sequence length="62" mass="6649">MLSSIDSLWMGEVCLTMIMKATGGVSGEQRSETTSVAGVEPHLARLSLLPRVLHRAPVQRGS</sequence>
<accession>A0A5B7CTM3</accession>
<name>A0A5B7CTM3_PORTR</name>
<evidence type="ECO:0000313" key="2">
    <source>
        <dbReference type="Proteomes" id="UP000324222"/>
    </source>
</evidence>
<evidence type="ECO:0000313" key="1">
    <source>
        <dbReference type="EMBL" id="MPC13197.1"/>
    </source>
</evidence>
<keyword evidence="2" id="KW-1185">Reference proteome</keyword>
<dbReference type="EMBL" id="VSRR010000264">
    <property type="protein sequence ID" value="MPC13197.1"/>
    <property type="molecule type" value="Genomic_DNA"/>
</dbReference>
<organism evidence="1 2">
    <name type="scientific">Portunus trituberculatus</name>
    <name type="common">Swimming crab</name>
    <name type="synonym">Neptunus trituberculatus</name>
    <dbReference type="NCBI Taxonomy" id="210409"/>
    <lineage>
        <taxon>Eukaryota</taxon>
        <taxon>Metazoa</taxon>
        <taxon>Ecdysozoa</taxon>
        <taxon>Arthropoda</taxon>
        <taxon>Crustacea</taxon>
        <taxon>Multicrustacea</taxon>
        <taxon>Malacostraca</taxon>
        <taxon>Eumalacostraca</taxon>
        <taxon>Eucarida</taxon>
        <taxon>Decapoda</taxon>
        <taxon>Pleocyemata</taxon>
        <taxon>Brachyura</taxon>
        <taxon>Eubrachyura</taxon>
        <taxon>Portunoidea</taxon>
        <taxon>Portunidae</taxon>
        <taxon>Portuninae</taxon>
        <taxon>Portunus</taxon>
    </lineage>
</organism>
<reference evidence="1 2" key="1">
    <citation type="submission" date="2019-05" db="EMBL/GenBank/DDBJ databases">
        <title>Another draft genome of Portunus trituberculatus and its Hox gene families provides insights of decapod evolution.</title>
        <authorList>
            <person name="Jeong J.-H."/>
            <person name="Song I."/>
            <person name="Kim S."/>
            <person name="Choi T."/>
            <person name="Kim D."/>
            <person name="Ryu S."/>
            <person name="Kim W."/>
        </authorList>
    </citation>
    <scope>NUCLEOTIDE SEQUENCE [LARGE SCALE GENOMIC DNA]</scope>
    <source>
        <tissue evidence="1">Muscle</tissue>
    </source>
</reference>
<proteinExistence type="predicted"/>
<gene>
    <name evidence="1" type="ORF">E2C01_005920</name>
</gene>